<gene>
    <name evidence="2" type="ORF">GCM10011332_12440</name>
</gene>
<feature type="coiled-coil region" evidence="1">
    <location>
        <begin position="164"/>
        <end position="205"/>
    </location>
</feature>
<keyword evidence="3" id="KW-1185">Reference proteome</keyword>
<sequence length="265" mass="31311">MRIRLPLSIDHQKKKAMSLYLPFSLYLHFVSWGSFEAVLPDGLREKAASLKEVFNDQNRFFSEDYKKEYERSPYIRFLTGPDVHKFFAKMLSLNYQTYQHILQAPVGSFQEYFADLNLFWNAKYTDELVGENLEDLRTVLFCQACIQSQYQRVMDKKSLHERLDEFAKDQLREKDRQIKAQKREIQKLKMQYNDIKAELSQMQEKNVVLVPSDPHYMLGLHPDQSNRAPERAKVLLKVLHPDKSGTNESGYLFDMIVKARDMIIK</sequence>
<evidence type="ECO:0000313" key="3">
    <source>
        <dbReference type="Proteomes" id="UP000632498"/>
    </source>
</evidence>
<name>A0A917FBR1_9PROT</name>
<reference evidence="2" key="2">
    <citation type="submission" date="2020-09" db="EMBL/GenBank/DDBJ databases">
        <authorList>
            <person name="Sun Q."/>
            <person name="Zhou Y."/>
        </authorList>
    </citation>
    <scope>NUCLEOTIDE SEQUENCE</scope>
    <source>
        <strain evidence="2">CGMCC 1.15254</strain>
    </source>
</reference>
<protein>
    <submittedName>
        <fullName evidence="2">Uncharacterized protein</fullName>
    </submittedName>
</protein>
<evidence type="ECO:0000256" key="1">
    <source>
        <dbReference type="SAM" id="Coils"/>
    </source>
</evidence>
<dbReference type="Proteomes" id="UP000632498">
    <property type="component" value="Unassembled WGS sequence"/>
</dbReference>
<dbReference type="AlphaFoldDB" id="A0A917FBR1"/>
<accession>A0A917FBR1</accession>
<reference evidence="2" key="1">
    <citation type="journal article" date="2014" name="Int. J. Syst. Evol. Microbiol.">
        <title>Complete genome sequence of Corynebacterium casei LMG S-19264T (=DSM 44701T), isolated from a smear-ripened cheese.</title>
        <authorList>
            <consortium name="US DOE Joint Genome Institute (JGI-PGF)"/>
            <person name="Walter F."/>
            <person name="Albersmeier A."/>
            <person name="Kalinowski J."/>
            <person name="Ruckert C."/>
        </authorList>
    </citation>
    <scope>NUCLEOTIDE SEQUENCE</scope>
    <source>
        <strain evidence="2">CGMCC 1.15254</strain>
    </source>
</reference>
<comment type="caution">
    <text evidence="2">The sequence shown here is derived from an EMBL/GenBank/DDBJ whole genome shotgun (WGS) entry which is preliminary data.</text>
</comment>
<dbReference type="RefSeq" id="WP_188662882.1">
    <property type="nucleotide sequence ID" value="NZ_BMHV01000007.1"/>
</dbReference>
<proteinExistence type="predicted"/>
<keyword evidence="1" id="KW-0175">Coiled coil</keyword>
<evidence type="ECO:0000313" key="2">
    <source>
        <dbReference type="EMBL" id="GGF60247.1"/>
    </source>
</evidence>
<organism evidence="2 3">
    <name type="scientific">Terasakiella brassicae</name>
    <dbReference type="NCBI Taxonomy" id="1634917"/>
    <lineage>
        <taxon>Bacteria</taxon>
        <taxon>Pseudomonadati</taxon>
        <taxon>Pseudomonadota</taxon>
        <taxon>Alphaproteobacteria</taxon>
        <taxon>Rhodospirillales</taxon>
        <taxon>Terasakiellaceae</taxon>
        <taxon>Terasakiella</taxon>
    </lineage>
</organism>
<dbReference type="EMBL" id="BMHV01000007">
    <property type="protein sequence ID" value="GGF60247.1"/>
    <property type="molecule type" value="Genomic_DNA"/>
</dbReference>